<evidence type="ECO:0000256" key="1">
    <source>
        <dbReference type="SAM" id="Phobius"/>
    </source>
</evidence>
<proteinExistence type="predicted"/>
<keyword evidence="1" id="KW-0472">Membrane</keyword>
<keyword evidence="1" id="KW-0812">Transmembrane</keyword>
<accession>A0A9W7G0Q5</accession>
<feature type="transmembrane region" description="Helical" evidence="1">
    <location>
        <begin position="335"/>
        <end position="354"/>
    </location>
</feature>
<feature type="transmembrane region" description="Helical" evidence="1">
    <location>
        <begin position="216"/>
        <end position="238"/>
    </location>
</feature>
<dbReference type="OrthoDB" id="195401at2759"/>
<keyword evidence="1" id="KW-1133">Transmembrane helix</keyword>
<feature type="transmembrane region" description="Helical" evidence="1">
    <location>
        <begin position="12"/>
        <end position="33"/>
    </location>
</feature>
<evidence type="ECO:0000313" key="3">
    <source>
        <dbReference type="Proteomes" id="UP001165082"/>
    </source>
</evidence>
<protein>
    <recommendedName>
        <fullName evidence="4">Transmembrane protein</fullName>
    </recommendedName>
</protein>
<name>A0A9W7G0Q5_9STRA</name>
<feature type="transmembrane region" description="Helical" evidence="1">
    <location>
        <begin position="258"/>
        <end position="276"/>
    </location>
</feature>
<feature type="transmembrane region" description="Helical" evidence="1">
    <location>
        <begin position="360"/>
        <end position="384"/>
    </location>
</feature>
<feature type="transmembrane region" description="Helical" evidence="1">
    <location>
        <begin position="139"/>
        <end position="163"/>
    </location>
</feature>
<evidence type="ECO:0000313" key="2">
    <source>
        <dbReference type="EMBL" id="GMI31151.1"/>
    </source>
</evidence>
<organism evidence="2 3">
    <name type="scientific">Triparma retinervis</name>
    <dbReference type="NCBI Taxonomy" id="2557542"/>
    <lineage>
        <taxon>Eukaryota</taxon>
        <taxon>Sar</taxon>
        <taxon>Stramenopiles</taxon>
        <taxon>Ochrophyta</taxon>
        <taxon>Bolidophyceae</taxon>
        <taxon>Parmales</taxon>
        <taxon>Triparmaceae</taxon>
        <taxon>Triparma</taxon>
    </lineage>
</organism>
<feature type="transmembrane region" description="Helical" evidence="1">
    <location>
        <begin position="175"/>
        <end position="196"/>
    </location>
</feature>
<dbReference type="EMBL" id="BRXZ01007658">
    <property type="protein sequence ID" value="GMI31151.1"/>
    <property type="molecule type" value="Genomic_DNA"/>
</dbReference>
<sequence>MGEKEKKSLQKILGLYFGYILLFAFTAVLAFSIREDRTMSSPVAMECTAAPKDCPARSFCYRMIDASIFGEELYNVTDADNNPLYKKEDIEADAGLIRYVCACYALYGEGGLQPLPGDPNEDNVEYCTTDEPYKGTLLVLNYVVLVFIAVTLGQTHLTMYQLIQVDALQFNASGITMVFTALASVSELVLMIVYLVELQGLTDPAYIMNDTIRPTAFGYFAVSLMSAMMEVSLMWADVYMKSKKMGADNDTIAKLKKVVFTLIVMTFFMIVGPLLVGLTLVAGAWAALLLITISIAYWRKGKQLSGLLMPPDANAPGASSAKAAADQILATAKSIPGLCAVFILFLGAHFVTVQRPATKSISMICVFGFLLTACALQVKLLLYVKFGARKKLHKAGYKGFRSSAMSAMTSTVAPSEDEGSVASTVSSA</sequence>
<keyword evidence="3" id="KW-1185">Reference proteome</keyword>
<reference evidence="2" key="1">
    <citation type="submission" date="2022-07" db="EMBL/GenBank/DDBJ databases">
        <title>Genome analysis of Parmales, a sister group of diatoms, reveals the evolutionary specialization of diatoms from phago-mixotrophs to photoautotrophs.</title>
        <authorList>
            <person name="Ban H."/>
            <person name="Sato S."/>
            <person name="Yoshikawa S."/>
            <person name="Kazumasa Y."/>
            <person name="Nakamura Y."/>
            <person name="Ichinomiya M."/>
            <person name="Saitoh K."/>
            <person name="Sato N."/>
            <person name="Blanc-Mathieu R."/>
            <person name="Endo H."/>
            <person name="Kuwata A."/>
            <person name="Ogata H."/>
        </authorList>
    </citation>
    <scope>NUCLEOTIDE SEQUENCE</scope>
</reference>
<dbReference type="AlphaFoldDB" id="A0A9W7G0Q5"/>
<comment type="caution">
    <text evidence="2">The sequence shown here is derived from an EMBL/GenBank/DDBJ whole genome shotgun (WGS) entry which is preliminary data.</text>
</comment>
<evidence type="ECO:0008006" key="4">
    <source>
        <dbReference type="Google" id="ProtNLM"/>
    </source>
</evidence>
<gene>
    <name evidence="2" type="ORF">TrRE_jg11441</name>
</gene>
<dbReference type="Proteomes" id="UP001165082">
    <property type="component" value="Unassembled WGS sequence"/>
</dbReference>